<evidence type="ECO:0000256" key="1">
    <source>
        <dbReference type="SAM" id="MobiDB-lite"/>
    </source>
</evidence>
<dbReference type="AlphaFoldDB" id="A0A224Y7V6"/>
<feature type="compositionally biased region" description="Polar residues" evidence="1">
    <location>
        <begin position="1"/>
        <end position="15"/>
    </location>
</feature>
<name>A0A224Y7V6_9ACAR</name>
<sequence>MRSPLSEQGRQQTRSDQTKHRVHLFNSFYKTSSLAESGRSNAKNNLKQLLCQYAQSTQQTQGNAKASTPTVDSPRGSHGRRHVRCLPHGPTAGAESPHQPPTPKRLKFSRAPTSFAAQRRCWRYRANLNDDDDNHLGERNATFHSAAVNSICGLSARRARPEVQTTLQGVIAPPHPPNLNSKHTPVKKTETSHTSSTKENTCPECPCTATQPLVDTAALARRLDLSPRPATTTWPSARESVTRADTSSGCEQHSRGRRSAGRCAGPRHVHLPRCFDRTPGQRRRRCAEDSQSLRAWPTIHVL</sequence>
<feature type="region of interest" description="Disordered" evidence="1">
    <location>
        <begin position="169"/>
        <end position="202"/>
    </location>
</feature>
<evidence type="ECO:0000313" key="2">
    <source>
        <dbReference type="EMBL" id="MAA12825.1"/>
    </source>
</evidence>
<accession>A0A224Y7V6</accession>
<feature type="compositionally biased region" description="Basic residues" evidence="1">
    <location>
        <begin position="255"/>
        <end position="271"/>
    </location>
</feature>
<organism evidence="2">
    <name type="scientific">Rhipicephalus zambeziensis</name>
    <dbReference type="NCBI Taxonomy" id="60191"/>
    <lineage>
        <taxon>Eukaryota</taxon>
        <taxon>Metazoa</taxon>
        <taxon>Ecdysozoa</taxon>
        <taxon>Arthropoda</taxon>
        <taxon>Chelicerata</taxon>
        <taxon>Arachnida</taxon>
        <taxon>Acari</taxon>
        <taxon>Parasitiformes</taxon>
        <taxon>Ixodida</taxon>
        <taxon>Ixodoidea</taxon>
        <taxon>Ixodidae</taxon>
        <taxon>Rhipicephalinae</taxon>
        <taxon>Rhipicephalus</taxon>
        <taxon>Rhipicephalus</taxon>
    </lineage>
</organism>
<feature type="region of interest" description="Disordered" evidence="1">
    <location>
        <begin position="1"/>
        <end position="21"/>
    </location>
</feature>
<feature type="compositionally biased region" description="Polar residues" evidence="1">
    <location>
        <begin position="57"/>
        <end position="71"/>
    </location>
</feature>
<dbReference type="EMBL" id="GFPF01001679">
    <property type="protein sequence ID" value="MAA12825.1"/>
    <property type="molecule type" value="Transcribed_RNA"/>
</dbReference>
<protein>
    <submittedName>
        <fullName evidence="2">Uncharacterized protein</fullName>
    </submittedName>
</protein>
<proteinExistence type="predicted"/>
<feature type="region of interest" description="Disordered" evidence="1">
    <location>
        <begin position="227"/>
        <end position="277"/>
    </location>
</feature>
<reference evidence="2" key="1">
    <citation type="journal article" date="2017" name="Parasit. Vectors">
        <title>Sialotranscriptomics of Rhipicephalus zambeziensis reveals intricate expression profiles of secretory proteins and suggests tight temporal transcriptional regulation during blood-feeding.</title>
        <authorList>
            <person name="de Castro M.H."/>
            <person name="de Klerk D."/>
            <person name="Pienaar R."/>
            <person name="Rees D.J.G."/>
            <person name="Mans B.J."/>
        </authorList>
    </citation>
    <scope>NUCLEOTIDE SEQUENCE</scope>
    <source>
        <tissue evidence="2">Salivary glands</tissue>
    </source>
</reference>
<feature type="region of interest" description="Disordered" evidence="1">
    <location>
        <begin position="57"/>
        <end position="112"/>
    </location>
</feature>